<keyword evidence="2" id="KW-0812">Transmembrane</keyword>
<gene>
    <name evidence="3" type="ORF">GCM10011349_03490</name>
</gene>
<evidence type="ECO:0000256" key="1">
    <source>
        <dbReference type="SAM" id="MobiDB-lite"/>
    </source>
</evidence>
<keyword evidence="4" id="KW-1185">Reference proteome</keyword>
<dbReference type="EMBL" id="BMLK01000002">
    <property type="protein sequence ID" value="GGN41425.1"/>
    <property type="molecule type" value="Genomic_DNA"/>
</dbReference>
<feature type="transmembrane region" description="Helical" evidence="2">
    <location>
        <begin position="89"/>
        <end position="110"/>
    </location>
</feature>
<evidence type="ECO:0000313" key="4">
    <source>
        <dbReference type="Proteomes" id="UP000605099"/>
    </source>
</evidence>
<evidence type="ECO:0000313" key="3">
    <source>
        <dbReference type="EMBL" id="GGN41425.1"/>
    </source>
</evidence>
<name>A0ABQ2J8C4_9SPHN</name>
<accession>A0ABQ2J8C4</accession>
<feature type="transmembrane region" description="Helical" evidence="2">
    <location>
        <begin position="173"/>
        <end position="193"/>
    </location>
</feature>
<comment type="caution">
    <text evidence="3">The sequence shown here is derived from an EMBL/GenBank/DDBJ whole genome shotgun (WGS) entry which is preliminary data.</text>
</comment>
<feature type="compositionally biased region" description="Basic and acidic residues" evidence="1">
    <location>
        <begin position="124"/>
        <end position="143"/>
    </location>
</feature>
<keyword evidence="2" id="KW-1133">Transmembrane helix</keyword>
<keyword evidence="2" id="KW-0472">Membrane</keyword>
<protein>
    <submittedName>
        <fullName evidence="3">Uncharacterized protein</fullName>
    </submittedName>
</protein>
<evidence type="ECO:0000256" key="2">
    <source>
        <dbReference type="SAM" id="Phobius"/>
    </source>
</evidence>
<reference evidence="4" key="1">
    <citation type="journal article" date="2019" name="Int. J. Syst. Evol. Microbiol.">
        <title>The Global Catalogue of Microorganisms (GCM) 10K type strain sequencing project: providing services to taxonomists for standard genome sequencing and annotation.</title>
        <authorList>
            <consortium name="The Broad Institute Genomics Platform"/>
            <consortium name="The Broad Institute Genome Sequencing Center for Infectious Disease"/>
            <person name="Wu L."/>
            <person name="Ma J."/>
        </authorList>
    </citation>
    <scope>NUCLEOTIDE SEQUENCE [LARGE SCALE GENOMIC DNA]</scope>
    <source>
        <strain evidence="4">CGMCC 1.6784</strain>
    </source>
</reference>
<dbReference type="Proteomes" id="UP000605099">
    <property type="component" value="Unassembled WGS sequence"/>
</dbReference>
<feature type="compositionally biased region" description="Basic and acidic residues" evidence="1">
    <location>
        <begin position="150"/>
        <end position="159"/>
    </location>
</feature>
<sequence>MVPRFIDWIWHIRGSVALAPGQTSDEAFDKLEPLFNQVGTTHERAGDTLRFKKKDSAAQDKMSVFDGGVLQVERGPGGGVLRYHMISRALLACFLAPLLFLGFAQLAIFVNSYEAASAKAGAASEEKKKAEKEKAEVPMHPIDKFLGAPEPEKPEKDKADSEEEGAQEGKHSPTPACVFAGIFAALYVGGRILEDRLIKRLFRKRLYEGMVATSHSPMMPTTD</sequence>
<feature type="region of interest" description="Disordered" evidence="1">
    <location>
        <begin position="121"/>
        <end position="172"/>
    </location>
</feature>
<proteinExistence type="predicted"/>
<organism evidence="3 4">
    <name type="scientific">Novosphingobium indicum</name>
    <dbReference type="NCBI Taxonomy" id="462949"/>
    <lineage>
        <taxon>Bacteria</taxon>
        <taxon>Pseudomonadati</taxon>
        <taxon>Pseudomonadota</taxon>
        <taxon>Alphaproteobacteria</taxon>
        <taxon>Sphingomonadales</taxon>
        <taxon>Sphingomonadaceae</taxon>
        <taxon>Novosphingobium</taxon>
    </lineage>
</organism>